<protein>
    <submittedName>
        <fullName evidence="1">Uncharacterized protein</fullName>
    </submittedName>
</protein>
<geneLocation type="plastid" evidence="1"/>
<name>A0A4D6WY20_9FLOR</name>
<organism evidence="1">
    <name type="scientific">Pterothamnion crispum</name>
    <dbReference type="NCBI Taxonomy" id="1550583"/>
    <lineage>
        <taxon>Eukaryota</taxon>
        <taxon>Rhodophyta</taxon>
        <taxon>Florideophyceae</taxon>
        <taxon>Rhodymeniophycidae</taxon>
        <taxon>Ceramiales</taxon>
        <taxon>Ceramiaceae</taxon>
        <taxon>Pterothamnion</taxon>
    </lineage>
</organism>
<sequence length="101" mass="11780">MIAEIENIFPQTTLKHIDIKQNDTWIGINLHKVNDKTNLIILEKFLNNENIINLIDYLHKNQSIPFNCIKIVCITCTHKILETISTKYTNLNIYTAKIINN</sequence>
<dbReference type="AlphaFoldDB" id="A0A4D6WY20"/>
<accession>A0A4D6WY20</accession>
<reference evidence="1" key="2">
    <citation type="submission" date="2019-04" db="EMBL/GenBank/DDBJ databases">
        <authorList>
            <person name="Pasella M."/>
        </authorList>
    </citation>
    <scope>NUCLEOTIDE SEQUENCE</scope>
    <source>
        <strain evidence="1">29588_6</strain>
    </source>
</reference>
<dbReference type="InterPro" id="IPR029057">
    <property type="entry name" value="PRTase-like"/>
</dbReference>
<evidence type="ECO:0000313" key="1">
    <source>
        <dbReference type="EMBL" id="QCI08296.1"/>
    </source>
</evidence>
<proteinExistence type="predicted"/>
<keyword evidence="1" id="KW-0934">Plastid</keyword>
<gene>
    <name evidence="1" type="primary">orf101</name>
</gene>
<dbReference type="Gene3D" id="3.40.50.2020">
    <property type="match status" value="1"/>
</dbReference>
<dbReference type="EMBL" id="MK814724">
    <property type="protein sequence ID" value="QCI08296.1"/>
    <property type="molecule type" value="Genomic_DNA"/>
</dbReference>
<reference evidence="1" key="1">
    <citation type="journal article" date="2019" name="Mol. Phylogenet. Evol.">
        <title>Morphological evolution and classification of the red algal order Ceramiales inferred using plastid phylogenomics.</title>
        <authorList>
            <person name="Diaz-Tapia P."/>
            <person name="Pasella M.M."/>
            <person name="Verbruggen H."/>
            <person name="Maggs C.A."/>
        </authorList>
    </citation>
    <scope>NUCLEOTIDE SEQUENCE</scope>
    <source>
        <strain evidence="1">29588_6</strain>
    </source>
</reference>